<dbReference type="EMBL" id="FQXT01000005">
    <property type="protein sequence ID" value="SHI19982.1"/>
    <property type="molecule type" value="Genomic_DNA"/>
</dbReference>
<dbReference type="PROSITE" id="PS50995">
    <property type="entry name" value="HTH_MARR_2"/>
    <property type="match status" value="1"/>
</dbReference>
<dbReference type="EMBL" id="QOVN01000005">
    <property type="protein sequence ID" value="RXG28241.1"/>
    <property type="molecule type" value="Genomic_DNA"/>
</dbReference>
<dbReference type="PANTHER" id="PTHR33164:SF43">
    <property type="entry name" value="HTH-TYPE TRANSCRIPTIONAL REPRESSOR YETL"/>
    <property type="match status" value="1"/>
</dbReference>
<dbReference type="PANTHER" id="PTHR33164">
    <property type="entry name" value="TRANSCRIPTIONAL REGULATOR, MARR FAMILY"/>
    <property type="match status" value="1"/>
</dbReference>
<dbReference type="OrthoDB" id="759747at2"/>
<sequence length="161" mass="18951">MSEDFLIEMGYAGLTGRLKRLSDAFMYQTRDFYREHDSEIEPNWHMIFLLLQKNETMTVTEIADALQLSHPAIVKLINKMKKRGYINSNLDPKDNRRYNLVLSQKAKKELPVLEAYWEAGNKALEEMLEHNTLLLEQLEQLEARMAEADFKTRMDKLLINE</sequence>
<dbReference type="STRING" id="573501.SAMN04487999_2694"/>
<dbReference type="AlphaFoldDB" id="A0A1M5Z6V2"/>
<dbReference type="SUPFAM" id="SSF46785">
    <property type="entry name" value="Winged helix' DNA-binding domain"/>
    <property type="match status" value="1"/>
</dbReference>
<dbReference type="Proteomes" id="UP000184240">
    <property type="component" value="Unassembled WGS sequence"/>
</dbReference>
<evidence type="ECO:0000259" key="2">
    <source>
        <dbReference type="PROSITE" id="PS50995"/>
    </source>
</evidence>
<dbReference type="GO" id="GO:0003677">
    <property type="term" value="F:DNA binding"/>
    <property type="evidence" value="ECO:0007669"/>
    <property type="project" value="UniProtKB-KW"/>
</dbReference>
<organism evidence="4 5">
    <name type="scientific">Leeuwenhoekiella palythoae</name>
    <dbReference type="NCBI Taxonomy" id="573501"/>
    <lineage>
        <taxon>Bacteria</taxon>
        <taxon>Pseudomonadati</taxon>
        <taxon>Bacteroidota</taxon>
        <taxon>Flavobacteriia</taxon>
        <taxon>Flavobacteriales</taxon>
        <taxon>Flavobacteriaceae</taxon>
        <taxon>Leeuwenhoekiella</taxon>
    </lineage>
</organism>
<reference evidence="3 6" key="3">
    <citation type="submission" date="2018-07" db="EMBL/GenBank/DDBJ databases">
        <title>Leeuwenhoekiella genomics.</title>
        <authorList>
            <person name="Tahon G."/>
            <person name="Willems A."/>
        </authorList>
    </citation>
    <scope>NUCLEOTIDE SEQUENCE [LARGE SCALE GENOMIC DNA]</scope>
    <source>
        <strain evidence="3 6">LMG 24856</strain>
    </source>
</reference>
<evidence type="ECO:0000313" key="5">
    <source>
        <dbReference type="Proteomes" id="UP000184240"/>
    </source>
</evidence>
<dbReference type="InterPro" id="IPR036390">
    <property type="entry name" value="WH_DNA-bd_sf"/>
</dbReference>
<reference evidence="5" key="1">
    <citation type="submission" date="2016-11" db="EMBL/GenBank/DDBJ databases">
        <authorList>
            <person name="Varghese N."/>
            <person name="Submissions S."/>
        </authorList>
    </citation>
    <scope>NUCLEOTIDE SEQUENCE [LARGE SCALE GENOMIC DNA]</scope>
    <source>
        <strain evidence="5">DSM 19859</strain>
    </source>
</reference>
<dbReference type="Pfam" id="PF12802">
    <property type="entry name" value="MarR_2"/>
    <property type="match status" value="1"/>
</dbReference>
<keyword evidence="4" id="KW-0238">DNA-binding</keyword>
<protein>
    <submittedName>
        <fullName evidence="3">DNA-binding MarR family transcriptional regulator</fullName>
    </submittedName>
    <submittedName>
        <fullName evidence="4">DNA-binding transcriptional regulator, MarR family</fullName>
    </submittedName>
</protein>
<dbReference type="InterPro" id="IPR011991">
    <property type="entry name" value="ArsR-like_HTH"/>
</dbReference>
<keyword evidence="1" id="KW-0175">Coiled coil</keyword>
<name>A0A1M5Z6V2_9FLAO</name>
<keyword evidence="6" id="KW-1185">Reference proteome</keyword>
<accession>A0A1M5Z6V2</accession>
<dbReference type="CDD" id="cd00090">
    <property type="entry name" value="HTH_ARSR"/>
    <property type="match status" value="1"/>
</dbReference>
<dbReference type="Gene3D" id="1.10.10.10">
    <property type="entry name" value="Winged helix-like DNA-binding domain superfamily/Winged helix DNA-binding domain"/>
    <property type="match status" value="1"/>
</dbReference>
<dbReference type="GO" id="GO:0003700">
    <property type="term" value="F:DNA-binding transcription factor activity"/>
    <property type="evidence" value="ECO:0007669"/>
    <property type="project" value="InterPro"/>
</dbReference>
<proteinExistence type="predicted"/>
<dbReference type="RefSeq" id="WP_072983919.1">
    <property type="nucleotide sequence ID" value="NZ_FQXT01000005.1"/>
</dbReference>
<evidence type="ECO:0000313" key="4">
    <source>
        <dbReference type="EMBL" id="SHI19982.1"/>
    </source>
</evidence>
<dbReference type="InterPro" id="IPR000835">
    <property type="entry name" value="HTH_MarR-typ"/>
</dbReference>
<evidence type="ECO:0000256" key="1">
    <source>
        <dbReference type="SAM" id="Coils"/>
    </source>
</evidence>
<dbReference type="InterPro" id="IPR036388">
    <property type="entry name" value="WH-like_DNA-bd_sf"/>
</dbReference>
<feature type="coiled-coil region" evidence="1">
    <location>
        <begin position="121"/>
        <end position="151"/>
    </location>
</feature>
<dbReference type="GO" id="GO:0006950">
    <property type="term" value="P:response to stress"/>
    <property type="evidence" value="ECO:0007669"/>
    <property type="project" value="TreeGrafter"/>
</dbReference>
<dbReference type="Proteomes" id="UP000290037">
    <property type="component" value="Unassembled WGS sequence"/>
</dbReference>
<gene>
    <name evidence="3" type="ORF">DSM01_2751</name>
    <name evidence="4" type="ORF">SAMN04487999_2694</name>
</gene>
<dbReference type="InterPro" id="IPR039422">
    <property type="entry name" value="MarR/SlyA-like"/>
</dbReference>
<evidence type="ECO:0000313" key="6">
    <source>
        <dbReference type="Proteomes" id="UP000290037"/>
    </source>
</evidence>
<feature type="domain" description="HTH marR-type" evidence="2">
    <location>
        <begin position="11"/>
        <end position="147"/>
    </location>
</feature>
<reference evidence="4" key="2">
    <citation type="submission" date="2016-11" db="EMBL/GenBank/DDBJ databases">
        <authorList>
            <person name="Jaros S."/>
            <person name="Januszkiewicz K."/>
            <person name="Wedrychowicz H."/>
        </authorList>
    </citation>
    <scope>NUCLEOTIDE SEQUENCE [LARGE SCALE GENOMIC DNA]</scope>
    <source>
        <strain evidence="4">DSM 19859</strain>
    </source>
</reference>
<dbReference type="SMART" id="SM00347">
    <property type="entry name" value="HTH_MARR"/>
    <property type="match status" value="1"/>
</dbReference>
<evidence type="ECO:0000313" key="3">
    <source>
        <dbReference type="EMBL" id="RXG28241.1"/>
    </source>
</evidence>